<evidence type="ECO:0000256" key="2">
    <source>
        <dbReference type="ARBA" id="ARBA00010916"/>
    </source>
</evidence>
<evidence type="ECO:0000256" key="7">
    <source>
        <dbReference type="ARBA" id="ARBA00023163"/>
    </source>
</evidence>
<comment type="subunit">
    <text evidence="9">Component of the NuA4 histone acetyltransferase complex.</text>
</comment>
<evidence type="ECO:0000256" key="1">
    <source>
        <dbReference type="ARBA" id="ARBA00004123"/>
    </source>
</evidence>
<dbReference type="EMBL" id="KN834792">
    <property type="protein sequence ID" value="KIK57243.1"/>
    <property type="molecule type" value="Genomic_DNA"/>
</dbReference>
<dbReference type="GO" id="GO:0006325">
    <property type="term" value="P:chromatin organization"/>
    <property type="evidence" value="ECO:0007669"/>
    <property type="project" value="UniProtKB-KW"/>
</dbReference>
<name>A0A0D0CPI6_9AGAR</name>
<dbReference type="GO" id="GO:0005634">
    <property type="term" value="C:nucleus"/>
    <property type="evidence" value="ECO:0007669"/>
    <property type="project" value="UniProtKB-SubCell"/>
</dbReference>
<reference evidence="11 12" key="1">
    <citation type="submission" date="2014-04" db="EMBL/GenBank/DDBJ databases">
        <title>Evolutionary Origins and Diversification of the Mycorrhizal Mutualists.</title>
        <authorList>
            <consortium name="DOE Joint Genome Institute"/>
            <consortium name="Mycorrhizal Genomics Consortium"/>
            <person name="Kohler A."/>
            <person name="Kuo A."/>
            <person name="Nagy L.G."/>
            <person name="Floudas D."/>
            <person name="Copeland A."/>
            <person name="Barry K.W."/>
            <person name="Cichocki N."/>
            <person name="Veneault-Fourrey C."/>
            <person name="LaButti K."/>
            <person name="Lindquist E.A."/>
            <person name="Lipzen A."/>
            <person name="Lundell T."/>
            <person name="Morin E."/>
            <person name="Murat C."/>
            <person name="Riley R."/>
            <person name="Ohm R."/>
            <person name="Sun H."/>
            <person name="Tunlid A."/>
            <person name="Henrissat B."/>
            <person name="Grigoriev I.V."/>
            <person name="Hibbett D.S."/>
            <person name="Martin F."/>
        </authorList>
    </citation>
    <scope>NUCLEOTIDE SEQUENCE [LARGE SCALE GENOMIC DNA]</scope>
    <source>
        <strain evidence="11 12">FD-317 M1</strain>
    </source>
</reference>
<comment type="function">
    <text evidence="9">Component of the NuA4 histone acetyltransferase complex which is involved in transcriptional activation of selected genes principally by acetylation of nucleosomal histone H4 and H2A. The NuA4 complex is also involved in DNA repair.</text>
</comment>
<feature type="region of interest" description="Disordered" evidence="10">
    <location>
        <begin position="97"/>
        <end position="183"/>
    </location>
</feature>
<accession>A0A0D0CPI6</accession>
<protein>
    <recommendedName>
        <fullName evidence="3 9">Chromatin modification-related protein EAF6</fullName>
    </recommendedName>
</protein>
<dbReference type="Proteomes" id="UP000053593">
    <property type="component" value="Unassembled WGS sequence"/>
</dbReference>
<dbReference type="PANTHER" id="PTHR13476">
    <property type="entry name" value="CHROMATIN MODIFICATION-RELATED PROTEIN MEAF6"/>
    <property type="match status" value="1"/>
</dbReference>
<dbReference type="AlphaFoldDB" id="A0A0D0CPI6"/>
<gene>
    <name evidence="11" type="ORF">GYMLUDRAFT_46499</name>
</gene>
<evidence type="ECO:0000256" key="10">
    <source>
        <dbReference type="SAM" id="MobiDB-lite"/>
    </source>
</evidence>
<comment type="subcellular location">
    <subcellularLocation>
        <location evidence="1 9">Nucleus</location>
    </subcellularLocation>
</comment>
<keyword evidence="7 9" id="KW-0804">Transcription</keyword>
<keyword evidence="9" id="KW-0227">DNA damage</keyword>
<evidence type="ECO:0000256" key="6">
    <source>
        <dbReference type="ARBA" id="ARBA00023054"/>
    </source>
</evidence>
<keyword evidence="12" id="KW-1185">Reference proteome</keyword>
<organism evidence="11 12">
    <name type="scientific">Collybiopsis luxurians FD-317 M1</name>
    <dbReference type="NCBI Taxonomy" id="944289"/>
    <lineage>
        <taxon>Eukaryota</taxon>
        <taxon>Fungi</taxon>
        <taxon>Dikarya</taxon>
        <taxon>Basidiomycota</taxon>
        <taxon>Agaricomycotina</taxon>
        <taxon>Agaricomycetes</taxon>
        <taxon>Agaricomycetidae</taxon>
        <taxon>Agaricales</taxon>
        <taxon>Marasmiineae</taxon>
        <taxon>Omphalotaceae</taxon>
        <taxon>Collybiopsis</taxon>
        <taxon>Collybiopsis luxurians</taxon>
    </lineage>
</organism>
<dbReference type="GO" id="GO:0035267">
    <property type="term" value="C:NuA4 histone acetyltransferase complex"/>
    <property type="evidence" value="ECO:0007669"/>
    <property type="project" value="UniProtKB-UniRule"/>
</dbReference>
<evidence type="ECO:0000256" key="8">
    <source>
        <dbReference type="ARBA" id="ARBA00023242"/>
    </source>
</evidence>
<proteinExistence type="inferred from homology"/>
<dbReference type="GO" id="GO:0006281">
    <property type="term" value="P:DNA repair"/>
    <property type="evidence" value="ECO:0007669"/>
    <property type="project" value="UniProtKB-UniRule"/>
</dbReference>
<sequence length="183" mass="20311">MAEDVKTRYEAIKKELLAAIPKKRNVDKKLAQVEADIFKLEGSYLAETGSHSGGNLIQGFENYLKNQTTGRRRGEAAEQDRIFSNSSLTFSKSLELMSEENGDEEFSKQSTPGVTTVIVPPATRNEGLTAAQQNKLTRDKEYQRRKRASTRRSTGTSDDESVVAPNSGRIGRPSKRARLADDD</sequence>
<evidence type="ECO:0000313" key="11">
    <source>
        <dbReference type="EMBL" id="KIK57243.1"/>
    </source>
</evidence>
<keyword evidence="4 9" id="KW-0156">Chromatin regulator</keyword>
<keyword evidence="9" id="KW-0234">DNA repair</keyword>
<comment type="similarity">
    <text evidence="2 9">Belongs to the EAF6 family.</text>
</comment>
<keyword evidence="6" id="KW-0175">Coiled coil</keyword>
<dbReference type="HOGENOM" id="CLU_112128_0_0_1"/>
<evidence type="ECO:0000256" key="5">
    <source>
        <dbReference type="ARBA" id="ARBA00023015"/>
    </source>
</evidence>
<dbReference type="OrthoDB" id="440324at2759"/>
<keyword evidence="5 9" id="KW-0805">Transcription regulation</keyword>
<evidence type="ECO:0000313" key="12">
    <source>
        <dbReference type="Proteomes" id="UP000053593"/>
    </source>
</evidence>
<dbReference type="InterPro" id="IPR015418">
    <property type="entry name" value="Eaf6"/>
</dbReference>
<evidence type="ECO:0000256" key="9">
    <source>
        <dbReference type="RuleBase" id="RU368022"/>
    </source>
</evidence>
<keyword evidence="8 9" id="KW-0539">Nucleus</keyword>
<evidence type="ECO:0000256" key="3">
    <source>
        <dbReference type="ARBA" id="ARBA00018504"/>
    </source>
</evidence>
<evidence type="ECO:0000256" key="4">
    <source>
        <dbReference type="ARBA" id="ARBA00022853"/>
    </source>
</evidence>
<dbReference type="Pfam" id="PF09340">
    <property type="entry name" value="NuA4"/>
    <property type="match status" value="1"/>
</dbReference>